<dbReference type="SMART" id="SM00651">
    <property type="entry name" value="Sm"/>
    <property type="match status" value="1"/>
</dbReference>
<accession>A0ABQ7ZMU0</accession>
<dbReference type="Pfam" id="PF04776">
    <property type="entry name" value="protein_MS5"/>
    <property type="match status" value="1"/>
</dbReference>
<dbReference type="NCBIfam" id="TIGR01572">
    <property type="entry name" value="A_thl_para_3677"/>
    <property type="match status" value="1"/>
</dbReference>
<comment type="similarity">
    <text evidence="2">Belongs to the snRNP core protein family.</text>
</comment>
<protein>
    <recommendedName>
        <fullName evidence="6">Sm domain-containing protein</fullName>
    </recommendedName>
</protein>
<dbReference type="PANTHER" id="PTHR23338">
    <property type="entry name" value="SMALL NUCLEAR RIBONUCLEOPROTEIN SM"/>
    <property type="match status" value="1"/>
</dbReference>
<dbReference type="SUPFAM" id="SSF50182">
    <property type="entry name" value="Sm-like ribonucleoproteins"/>
    <property type="match status" value="1"/>
</dbReference>
<dbReference type="InterPro" id="IPR047575">
    <property type="entry name" value="Sm"/>
</dbReference>
<sequence>MIRIRPPLAKKGFEVFAASAVSSPVSSSSHPKMKLVRFLMKLNNETVSIELKNGTVVHGTITGVDVSMNTHLKTVKMTLKGKNPVTMDHLSLRGNNIRYYILPDSLNLETLLVEDTPRVKPKKPVAGKPVGRGRGRGGRGRGGAGRGRERMGGRWRRKKKQELLVVGSEYRERRRSYWLWAKKIKSEEEIIRKRKDAETAELWRKVRETDGFDMGELRDHRDWGMHEFSGGKDCLLVVQLYAKVGLHRYNVLEGTNLQLHEIEKYNREGTYMPARYYITLLAAEEDPSATPASLVTFQTELYERKCCTLNLTCLIARLKGTKSTGNMGRHFRDDRDLPEWPDDKCSSRFLYEVMESEWEENDWIGLYLQVAIVTTDRRDYTYKPNLSGLKILNVVVETEENLPKETLLKCFPSVVVYISYDQDLGADNGVCKRRAIVRRTVDLISKCFCLDVSMKTHLKTPVTRDHLSLRGNNIRYYILPHSLNLETLLVEDTPRGSLLDAAVGVVVLVVAEFVRCSSALEKVEAFLSSGFLSSFFLSSSFLGGSTLFTLTSSAKATFFLSVLMNVGFVTMSVVMESVVVSSLVELVAHIARARVFLSLLRMKTTSTLWSSRKKAKAVGDDDTSREFVLGRCCWDTSVSKVFRKPELSLAGVKPSNNKKILENVKRSVRSSVRANRALTPSELKRIFGAKFQKEDGDPIYHNQFLGWRSPNRSPNWIEGVTRVDMKWVELSEEDKKKVGEPIHSKQEDKVVGDVLDQEGHQICAAYVCVNLVSSVRVIKGWDDKFVNLSVKELCFNTSPSDCSHQASEGHK</sequence>
<dbReference type="Pfam" id="PF01423">
    <property type="entry name" value="LSM"/>
    <property type="match status" value="1"/>
</dbReference>
<dbReference type="Proteomes" id="UP000824890">
    <property type="component" value="Unassembled WGS sequence"/>
</dbReference>
<proteinExistence type="inferred from homology"/>
<gene>
    <name evidence="7" type="ORF">HID58_068741</name>
</gene>
<feature type="domain" description="Sm" evidence="6">
    <location>
        <begin position="34"/>
        <end position="106"/>
    </location>
</feature>
<comment type="caution">
    <text evidence="7">The sequence shown here is derived from an EMBL/GenBank/DDBJ whole genome shotgun (WGS) entry which is preliminary data.</text>
</comment>
<evidence type="ECO:0000313" key="7">
    <source>
        <dbReference type="EMBL" id="KAH0881347.1"/>
    </source>
</evidence>
<evidence type="ECO:0000259" key="6">
    <source>
        <dbReference type="PROSITE" id="PS52002"/>
    </source>
</evidence>
<dbReference type="Gene3D" id="2.30.30.100">
    <property type="match status" value="2"/>
</dbReference>
<reference evidence="7 8" key="1">
    <citation type="submission" date="2021-05" db="EMBL/GenBank/DDBJ databases">
        <title>Genome Assembly of Synthetic Allotetraploid Brassica napus Reveals Homoeologous Exchanges between Subgenomes.</title>
        <authorList>
            <person name="Davis J.T."/>
        </authorList>
    </citation>
    <scope>NUCLEOTIDE SEQUENCE [LARGE SCALE GENOMIC DNA]</scope>
    <source>
        <strain evidence="8">cv. Da-Ae</strain>
        <tissue evidence="7">Seedling</tissue>
    </source>
</reference>
<dbReference type="PROSITE" id="PS52002">
    <property type="entry name" value="SM"/>
    <property type="match status" value="1"/>
</dbReference>
<name>A0ABQ7ZMU0_BRANA</name>
<dbReference type="EMBL" id="JAGKQM010000015">
    <property type="protein sequence ID" value="KAH0881347.1"/>
    <property type="molecule type" value="Genomic_DNA"/>
</dbReference>
<keyword evidence="3" id="KW-0539">Nucleus</keyword>
<evidence type="ECO:0000256" key="2">
    <source>
        <dbReference type="ARBA" id="ARBA00008146"/>
    </source>
</evidence>
<feature type="compositionally biased region" description="Basic residues" evidence="5">
    <location>
        <begin position="119"/>
        <end position="139"/>
    </location>
</feature>
<organism evidence="7 8">
    <name type="scientific">Brassica napus</name>
    <name type="common">Rape</name>
    <dbReference type="NCBI Taxonomy" id="3708"/>
    <lineage>
        <taxon>Eukaryota</taxon>
        <taxon>Viridiplantae</taxon>
        <taxon>Streptophyta</taxon>
        <taxon>Embryophyta</taxon>
        <taxon>Tracheophyta</taxon>
        <taxon>Spermatophyta</taxon>
        <taxon>Magnoliopsida</taxon>
        <taxon>eudicotyledons</taxon>
        <taxon>Gunneridae</taxon>
        <taxon>Pentapetalae</taxon>
        <taxon>rosids</taxon>
        <taxon>malvids</taxon>
        <taxon>Brassicales</taxon>
        <taxon>Brassicaceae</taxon>
        <taxon>Brassiceae</taxon>
        <taxon>Brassica</taxon>
    </lineage>
</organism>
<evidence type="ECO:0000313" key="8">
    <source>
        <dbReference type="Proteomes" id="UP000824890"/>
    </source>
</evidence>
<keyword evidence="8" id="KW-1185">Reference proteome</keyword>
<dbReference type="CDD" id="cd01724">
    <property type="entry name" value="Sm_D1"/>
    <property type="match status" value="1"/>
</dbReference>
<keyword evidence="4" id="KW-0687">Ribonucleoprotein</keyword>
<dbReference type="InterPro" id="IPR006462">
    <property type="entry name" value="MS5"/>
</dbReference>
<dbReference type="InterPro" id="IPR034102">
    <property type="entry name" value="Sm_D1"/>
</dbReference>
<evidence type="ECO:0000256" key="1">
    <source>
        <dbReference type="ARBA" id="ARBA00004123"/>
    </source>
</evidence>
<dbReference type="InterPro" id="IPR027141">
    <property type="entry name" value="LSm4/Sm_D1/D3"/>
</dbReference>
<dbReference type="InterPro" id="IPR010920">
    <property type="entry name" value="LSM_dom_sf"/>
</dbReference>
<dbReference type="InterPro" id="IPR001163">
    <property type="entry name" value="Sm_dom_euk/arc"/>
</dbReference>
<feature type="region of interest" description="Disordered" evidence="5">
    <location>
        <begin position="119"/>
        <end position="153"/>
    </location>
</feature>
<evidence type="ECO:0000256" key="4">
    <source>
        <dbReference type="ARBA" id="ARBA00023274"/>
    </source>
</evidence>
<evidence type="ECO:0000256" key="5">
    <source>
        <dbReference type="SAM" id="MobiDB-lite"/>
    </source>
</evidence>
<evidence type="ECO:0000256" key="3">
    <source>
        <dbReference type="ARBA" id="ARBA00023242"/>
    </source>
</evidence>
<comment type="subcellular location">
    <subcellularLocation>
        <location evidence="1">Nucleus</location>
    </subcellularLocation>
</comment>